<dbReference type="InterPro" id="IPR018181">
    <property type="entry name" value="Heat_shock_70_CS"/>
</dbReference>
<reference evidence="10 11" key="1">
    <citation type="submission" date="2018-03" db="EMBL/GenBank/DDBJ databases">
        <title>Genomic Encyclopedia of Type Strains, Phase III (KMG-III): the genomes of soil and plant-associated and newly described type strains.</title>
        <authorList>
            <person name="Whitman W."/>
        </authorList>
    </citation>
    <scope>NUCLEOTIDE SEQUENCE [LARGE SCALE GENOMIC DNA]</scope>
    <source>
        <strain evidence="10 11">CGMCC 4.7067</strain>
    </source>
</reference>
<sequence length="791" mass="83312">MSLSSPRPASISIDFGTSHTVATIRRADGRVHQQLFDGSPQLPSAVYIDDEDGPVVGADAVHSGRRKPERFEPNPKRRIDDAQLLLGDTEIPVTSVVAAVLSRVARECEQTLGSLGPVTVTVPAAWGPTRRHVVIDAAAAAGLGAVDLVAEPVAAVSYFMESLRVDVRPGNGVVVYDLGGGTFDATVLRRSASGFDVLAVDGADDLGGLDFDQALAEYLEMSVQPDDDRWQRLTNPAEPAAVRHRIAFMDEVRQAKERLSRSASTDLTIPLLDIDVHLTRGELELVCAPLVERTIRITQGVIRESGLAKEQISGIFLVGAASRMPLVATLLHRELAIAPAAIEQPELAVSEGGLVAQHTISTPISVPSPALPPQTSQTMPLPSPSAPRPVSQPTPQSAPPGHSTSPHSQMRPAAPVGSGSWFKTRPGVTVLSAAAVMVILSLAALVLLQFLPDKEDGDLTTGGGAQTEDTLSTHDSSADASEDPLADSALGDLVVTMGQAHVGAVYHVRTGQIDGVPVAVTGGEDSLIRVWNLATGEPISTFQGHQDGIEHLSVFDYEGRSVVFSRDSSTEAVWYLEDPDNPVAFRESGRNTIYWVGIRGSDPVYVTDHEVHHLLTGEVVGDVALAAADFSWLTYIDDTFTQVGTYQNRMFTADTATGDTTGRTFDQLDAEVIAFALGGAHGKVLGLTVTGDGSVQAWDLSAAAPYGTAGHESHQAVNAAQLFELDGKAVALLQGDKGLTLHDLDTGEPIGETFAPHTGDAALTSTATGAIDGHSVVVTGTMAGEVQVWSL</sequence>
<dbReference type="PROSITE" id="PS50082">
    <property type="entry name" value="WD_REPEATS_2"/>
    <property type="match status" value="1"/>
</dbReference>
<dbReference type="PANTHER" id="PTHR45639:SF3">
    <property type="entry name" value="HYPOXIA UP-REGULATED PROTEIN 1"/>
    <property type="match status" value="1"/>
</dbReference>
<feature type="compositionally biased region" description="Pro residues" evidence="9">
    <location>
        <begin position="381"/>
        <end position="398"/>
    </location>
</feature>
<dbReference type="InterPro" id="IPR001680">
    <property type="entry name" value="WD40_rpt"/>
</dbReference>
<organism evidence="10 11">
    <name type="scientific">Glycomyces artemisiae</name>
    <dbReference type="NCBI Taxonomy" id="1076443"/>
    <lineage>
        <taxon>Bacteria</taxon>
        <taxon>Bacillati</taxon>
        <taxon>Actinomycetota</taxon>
        <taxon>Actinomycetes</taxon>
        <taxon>Glycomycetales</taxon>
        <taxon>Glycomycetaceae</taxon>
        <taxon>Glycomyces</taxon>
    </lineage>
</organism>
<dbReference type="OrthoDB" id="218695at2"/>
<dbReference type="EMBL" id="PVTJ01000004">
    <property type="protein sequence ID" value="PRY59182.1"/>
    <property type="molecule type" value="Genomic_DNA"/>
</dbReference>
<protein>
    <submittedName>
        <fullName evidence="10">Hsp70 protein</fullName>
    </submittedName>
</protein>
<dbReference type="GO" id="GO:0005524">
    <property type="term" value="F:ATP binding"/>
    <property type="evidence" value="ECO:0007669"/>
    <property type="project" value="UniProtKB-KW"/>
</dbReference>
<keyword evidence="3" id="KW-0732">Signal</keyword>
<evidence type="ECO:0000256" key="1">
    <source>
        <dbReference type="ARBA" id="ARBA00004319"/>
    </source>
</evidence>
<keyword evidence="11" id="KW-1185">Reference proteome</keyword>
<evidence type="ECO:0000256" key="9">
    <source>
        <dbReference type="SAM" id="MobiDB-lite"/>
    </source>
</evidence>
<dbReference type="Proteomes" id="UP000238176">
    <property type="component" value="Unassembled WGS sequence"/>
</dbReference>
<keyword evidence="8" id="KW-0853">WD repeat</keyword>
<dbReference type="Gene3D" id="2.130.10.10">
    <property type="entry name" value="YVTN repeat-like/Quinoprotein amine dehydrogenase"/>
    <property type="match status" value="2"/>
</dbReference>
<name>A0A2T0UMN5_9ACTN</name>
<dbReference type="InterPro" id="IPR043129">
    <property type="entry name" value="ATPase_NBD"/>
</dbReference>
<dbReference type="Gene3D" id="3.90.640.10">
    <property type="entry name" value="Actin, Chain A, domain 4"/>
    <property type="match status" value="1"/>
</dbReference>
<dbReference type="Gene3D" id="3.30.420.40">
    <property type="match status" value="2"/>
</dbReference>
<comment type="caution">
    <text evidence="10">The sequence shown here is derived from an EMBL/GenBank/DDBJ whole genome shotgun (WGS) entry which is preliminary data.</text>
</comment>
<evidence type="ECO:0000256" key="4">
    <source>
        <dbReference type="ARBA" id="ARBA00022741"/>
    </source>
</evidence>
<comment type="subcellular location">
    <subcellularLocation>
        <location evidence="1">Endoplasmic reticulum lumen</location>
    </subcellularLocation>
</comment>
<dbReference type="InterPro" id="IPR036322">
    <property type="entry name" value="WD40_repeat_dom_sf"/>
</dbReference>
<dbReference type="PRINTS" id="PR00301">
    <property type="entry name" value="HEATSHOCK70"/>
</dbReference>
<keyword evidence="7" id="KW-0143">Chaperone</keyword>
<evidence type="ECO:0000313" key="10">
    <source>
        <dbReference type="EMBL" id="PRY59182.1"/>
    </source>
</evidence>
<feature type="repeat" description="WD" evidence="8">
    <location>
        <begin position="520"/>
        <end position="541"/>
    </location>
</feature>
<accession>A0A2T0UMN5</accession>
<dbReference type="InterPro" id="IPR013126">
    <property type="entry name" value="Hsp_70_fam"/>
</dbReference>
<evidence type="ECO:0000256" key="6">
    <source>
        <dbReference type="ARBA" id="ARBA00023016"/>
    </source>
</evidence>
<dbReference type="AlphaFoldDB" id="A0A2T0UMN5"/>
<dbReference type="PANTHER" id="PTHR45639">
    <property type="entry name" value="HSC70CB, ISOFORM G-RELATED"/>
    <property type="match status" value="1"/>
</dbReference>
<feature type="compositionally biased region" description="Polar residues" evidence="9">
    <location>
        <begin position="467"/>
        <end position="479"/>
    </location>
</feature>
<dbReference type="Pfam" id="PF00012">
    <property type="entry name" value="HSP70"/>
    <property type="match status" value="1"/>
</dbReference>
<keyword evidence="6" id="KW-0346">Stress response</keyword>
<keyword evidence="5" id="KW-0067">ATP-binding</keyword>
<dbReference type="GO" id="GO:0030968">
    <property type="term" value="P:endoplasmic reticulum unfolded protein response"/>
    <property type="evidence" value="ECO:0007669"/>
    <property type="project" value="TreeGrafter"/>
</dbReference>
<feature type="region of interest" description="Disordered" evidence="9">
    <location>
        <begin position="458"/>
        <end position="484"/>
    </location>
</feature>
<gene>
    <name evidence="10" type="ORF">B0I28_104341</name>
</gene>
<evidence type="ECO:0000256" key="8">
    <source>
        <dbReference type="PROSITE-ProRule" id="PRU00221"/>
    </source>
</evidence>
<evidence type="ECO:0000313" key="11">
    <source>
        <dbReference type="Proteomes" id="UP000238176"/>
    </source>
</evidence>
<dbReference type="RefSeq" id="WP_106364270.1">
    <property type="nucleotide sequence ID" value="NZ_PVTJ01000004.1"/>
</dbReference>
<evidence type="ECO:0000256" key="5">
    <source>
        <dbReference type="ARBA" id="ARBA00022840"/>
    </source>
</evidence>
<dbReference type="SUPFAM" id="SSF50978">
    <property type="entry name" value="WD40 repeat-like"/>
    <property type="match status" value="1"/>
</dbReference>
<proteinExistence type="inferred from homology"/>
<dbReference type="PROSITE" id="PS00329">
    <property type="entry name" value="HSP70_2"/>
    <property type="match status" value="1"/>
</dbReference>
<evidence type="ECO:0000256" key="7">
    <source>
        <dbReference type="ARBA" id="ARBA00023186"/>
    </source>
</evidence>
<evidence type="ECO:0000256" key="2">
    <source>
        <dbReference type="ARBA" id="ARBA00007381"/>
    </source>
</evidence>
<comment type="similarity">
    <text evidence="2">Belongs to the heat shock protein 70 family.</text>
</comment>
<feature type="region of interest" description="Disordered" evidence="9">
    <location>
        <begin position="365"/>
        <end position="419"/>
    </location>
</feature>
<dbReference type="GO" id="GO:0140662">
    <property type="term" value="F:ATP-dependent protein folding chaperone"/>
    <property type="evidence" value="ECO:0007669"/>
    <property type="project" value="InterPro"/>
</dbReference>
<evidence type="ECO:0000256" key="3">
    <source>
        <dbReference type="ARBA" id="ARBA00022729"/>
    </source>
</evidence>
<dbReference type="InterPro" id="IPR015943">
    <property type="entry name" value="WD40/YVTN_repeat-like_dom_sf"/>
</dbReference>
<keyword evidence="4" id="KW-0547">Nucleotide-binding</keyword>
<dbReference type="SUPFAM" id="SSF53067">
    <property type="entry name" value="Actin-like ATPase domain"/>
    <property type="match status" value="2"/>
</dbReference>